<evidence type="ECO:0000256" key="3">
    <source>
        <dbReference type="ARBA" id="ARBA00022842"/>
    </source>
</evidence>
<evidence type="ECO:0000313" key="6">
    <source>
        <dbReference type="EMBL" id="QRP69788.1"/>
    </source>
</evidence>
<accession>A0A7T4EDP7</accession>
<evidence type="ECO:0000256" key="4">
    <source>
        <dbReference type="PIRSR" id="PIRSR600760-2"/>
    </source>
</evidence>
<dbReference type="InterPro" id="IPR020583">
    <property type="entry name" value="Inositol_monoP_metal-BS"/>
</dbReference>
<dbReference type="Pfam" id="PF00459">
    <property type="entry name" value="Inositol_P"/>
    <property type="match status" value="1"/>
</dbReference>
<name>A0A7T4EDP7_9CORY</name>
<dbReference type="PANTHER" id="PTHR20854:SF4">
    <property type="entry name" value="INOSITOL-1-MONOPHOSPHATASE-RELATED"/>
    <property type="match status" value="1"/>
</dbReference>
<dbReference type="EMBL" id="CP066007">
    <property type="protein sequence ID" value="QQB45460.1"/>
    <property type="molecule type" value="Genomic_DNA"/>
</dbReference>
<feature type="binding site" evidence="4">
    <location>
        <position position="225"/>
    </location>
    <ligand>
        <name>Mg(2+)</name>
        <dbReference type="ChEBI" id="CHEBI:18420"/>
        <label>1</label>
        <note>catalytic</note>
    </ligand>
</feature>
<dbReference type="Proteomes" id="UP000596145">
    <property type="component" value="Chromosome"/>
</dbReference>
<comment type="cofactor">
    <cofactor evidence="4">
        <name>Mg(2+)</name>
        <dbReference type="ChEBI" id="CHEBI:18420"/>
    </cofactor>
</comment>
<proteinExistence type="predicted"/>
<feature type="binding site" evidence="4">
    <location>
        <position position="65"/>
    </location>
    <ligand>
        <name>Mg(2+)</name>
        <dbReference type="ChEBI" id="CHEBI:18420"/>
        <label>1</label>
        <note>catalytic</note>
    </ligand>
</feature>
<dbReference type="Gene3D" id="3.40.190.80">
    <property type="match status" value="1"/>
</dbReference>
<gene>
    <name evidence="5" type="ORF">I6I10_07980</name>
    <name evidence="6" type="ORF">I6J21_08185</name>
</gene>
<keyword evidence="2" id="KW-0378">Hydrolase</keyword>
<protein>
    <submittedName>
        <fullName evidence="5">Inositol monophosphatase family protein</fullName>
    </submittedName>
</protein>
<dbReference type="RefSeq" id="WP_005389556.1">
    <property type="nucleotide sequence ID" value="NZ_CP066007.1"/>
</dbReference>
<dbReference type="PANTHER" id="PTHR20854">
    <property type="entry name" value="INOSITOL MONOPHOSPHATASE"/>
    <property type="match status" value="1"/>
</dbReference>
<feature type="binding site" evidence="4">
    <location>
        <position position="96"/>
    </location>
    <ligand>
        <name>Mg(2+)</name>
        <dbReference type="ChEBI" id="CHEBI:18420"/>
        <label>1</label>
        <note>catalytic</note>
    </ligand>
</feature>
<dbReference type="Gene3D" id="3.30.540.10">
    <property type="entry name" value="Fructose-1,6-Bisphosphatase, subunit A, domain 1"/>
    <property type="match status" value="1"/>
</dbReference>
<sequence>MEVQRLADTAEQLIVSQWDDFMDGYGRATARRKRDGSPVTDTDENIESRLHTLLEKETGIAAVGEETIGCVSSRGEEVARLHDAVEGLCYWVVDPIDGTSNYLRGNPSCAILGVLISNERPLIGVTSLPAFETTITSIVGEGLTVTVRGERRCFPMRKWGADDGGEELVEALVPDFLADTRRIVSGLIERPQPRLRISGCVGANLGLVAAAGVGTTVSMSPHVWDNGAGVCHLLARGAYVTDLRGNPWSIGSDGVIGGVEETVKQLSASLRRIGR</sequence>
<dbReference type="Proteomes" id="UP000617681">
    <property type="component" value="Chromosome"/>
</dbReference>
<evidence type="ECO:0000256" key="2">
    <source>
        <dbReference type="ARBA" id="ARBA00022801"/>
    </source>
</evidence>
<evidence type="ECO:0000313" key="7">
    <source>
        <dbReference type="Proteomes" id="UP000596145"/>
    </source>
</evidence>
<dbReference type="GeneID" id="92760388"/>
<dbReference type="GO" id="GO:0006020">
    <property type="term" value="P:inositol metabolic process"/>
    <property type="evidence" value="ECO:0007669"/>
    <property type="project" value="TreeGrafter"/>
</dbReference>
<dbReference type="AlphaFoldDB" id="A0A7T4EDP7"/>
<dbReference type="PROSITE" id="PS00629">
    <property type="entry name" value="IMP_1"/>
    <property type="match status" value="1"/>
</dbReference>
<dbReference type="GO" id="GO:0046872">
    <property type="term" value="F:metal ion binding"/>
    <property type="evidence" value="ECO:0007669"/>
    <property type="project" value="UniProtKB-KW"/>
</dbReference>
<dbReference type="SUPFAM" id="SSF56655">
    <property type="entry name" value="Carbohydrate phosphatase"/>
    <property type="match status" value="1"/>
</dbReference>
<dbReference type="EMBL" id="CP069534">
    <property type="protein sequence ID" value="QRP69788.1"/>
    <property type="molecule type" value="Genomic_DNA"/>
</dbReference>
<reference evidence="5 7" key="1">
    <citation type="submission" date="2020-12" db="EMBL/GenBank/DDBJ databases">
        <title>FDA dAtabase for Regulatory Grade micrObial Sequences (FDA-ARGOS): Supporting development and validation of Infectious Disease Dx tests.</title>
        <authorList>
            <person name="Sproer C."/>
            <person name="Gronow S."/>
            <person name="Severitt S."/>
            <person name="Schroder I."/>
            <person name="Tallon L."/>
            <person name="Sadzewicz L."/>
            <person name="Zhao X."/>
            <person name="Boylan J."/>
            <person name="Ott S."/>
            <person name="Bowen H."/>
            <person name="Vavikolanu K."/>
            <person name="Mehta A."/>
            <person name="Aluvathingal J."/>
            <person name="Nadendla S."/>
            <person name="Lowell S."/>
            <person name="Myers T."/>
            <person name="Yan Y."/>
            <person name="Sichtig H."/>
        </authorList>
    </citation>
    <scope>NUCLEOTIDE SEQUENCE [LARGE SCALE GENOMIC DNA]</scope>
    <source>
        <strain evidence="5 7">FDAARGOS_1053</strain>
        <strain evidence="6">FDAARGOS_1191</strain>
    </source>
</reference>
<evidence type="ECO:0000313" key="5">
    <source>
        <dbReference type="EMBL" id="QQB45460.1"/>
    </source>
</evidence>
<keyword evidence="3 4" id="KW-0460">Magnesium</keyword>
<evidence type="ECO:0000256" key="1">
    <source>
        <dbReference type="ARBA" id="ARBA00022723"/>
    </source>
</evidence>
<dbReference type="GO" id="GO:0008934">
    <property type="term" value="F:inositol monophosphate 1-phosphatase activity"/>
    <property type="evidence" value="ECO:0007669"/>
    <property type="project" value="TreeGrafter"/>
</dbReference>
<feature type="binding site" evidence="4">
    <location>
        <position position="97"/>
    </location>
    <ligand>
        <name>Mg(2+)</name>
        <dbReference type="ChEBI" id="CHEBI:18420"/>
        <label>1</label>
        <note>catalytic</note>
    </ligand>
</feature>
<dbReference type="OrthoDB" id="9772456at2"/>
<dbReference type="CDD" id="cd01637">
    <property type="entry name" value="IMPase_like"/>
    <property type="match status" value="1"/>
</dbReference>
<dbReference type="GO" id="GO:0007165">
    <property type="term" value="P:signal transduction"/>
    <property type="evidence" value="ECO:0007669"/>
    <property type="project" value="TreeGrafter"/>
</dbReference>
<keyword evidence="1 4" id="KW-0479">Metal-binding</keyword>
<organism evidence="5 7">
    <name type="scientific">Corynebacterium glucuronolyticum</name>
    <dbReference type="NCBI Taxonomy" id="39791"/>
    <lineage>
        <taxon>Bacteria</taxon>
        <taxon>Bacillati</taxon>
        <taxon>Actinomycetota</taxon>
        <taxon>Actinomycetes</taxon>
        <taxon>Mycobacteriales</taxon>
        <taxon>Corynebacteriaceae</taxon>
        <taxon>Corynebacterium</taxon>
    </lineage>
</organism>
<dbReference type="InterPro" id="IPR000760">
    <property type="entry name" value="Inositol_monophosphatase-like"/>
</dbReference>
<dbReference type="PRINTS" id="PR00377">
    <property type="entry name" value="IMPHPHTASES"/>
</dbReference>
<feature type="binding site" evidence="4">
    <location>
        <position position="94"/>
    </location>
    <ligand>
        <name>Mg(2+)</name>
        <dbReference type="ChEBI" id="CHEBI:18420"/>
        <label>1</label>
        <note>catalytic</note>
    </ligand>
</feature>